<dbReference type="Proteomes" id="UP000285456">
    <property type="component" value="Unassembled WGS sequence"/>
</dbReference>
<name>A0A417YIG8_9BACI</name>
<gene>
    <name evidence="2" type="ORF">D1B32_10000</name>
</gene>
<feature type="transmembrane region" description="Helical" evidence="1">
    <location>
        <begin position="222"/>
        <end position="246"/>
    </location>
</feature>
<keyword evidence="1" id="KW-1133">Transmembrane helix</keyword>
<proteinExistence type="predicted"/>
<feature type="transmembrane region" description="Helical" evidence="1">
    <location>
        <begin position="179"/>
        <end position="210"/>
    </location>
</feature>
<feature type="transmembrane region" description="Helical" evidence="1">
    <location>
        <begin position="310"/>
        <end position="330"/>
    </location>
</feature>
<sequence length="566" mass="65645">MLSKRSNFFIKNKYMLIACIILIGYLLPYYLLGEDTHIRLHDNLDSNIVWYKILAESGQIFTLTDTTLPNVINGLPRSALPSGFDAVVWLYVLFEPMTAYSISQTIMRFAALFGMYFLLSKHIFRAGSNTYIHIITVGASLGFAMLPYWPSGVLSIAGIPLALYLFLTIRKNGWDVPKYLWILLFIIPFFSNFVLSFVFFLGLLGILWLIDWIRSKQINWPFFTAIIAMTGIYLIKDYLLIVSMFFDEGFTSHRDELDLGYNTFERSVELSWENFLYGHTHDMALQTYLIIPTILLALLIAAFSNVKPRLLMSFFVFNFAVSVWYAFWYWEGWRMVKDNFSLANTFNFARVHFLDPPIWYICFALALVILWKHLKFGKAIACILILLQCFLAFGSTEELRYGAINTPTFKEFYAEELFDEIEEYIARDQSDYRVVSIGMHPTIAQYNGFYTLDTYNNSFPLEYKHAFREVIAGELDKSATLENYFDTWGGRLYMYVAEHGKDYMFTKNRDGAIEQLDIDTEALKNLGGDYILSAVPIENAEELGLQHEQTFETDSSIWRIELYSVS</sequence>
<feature type="transmembrane region" description="Helical" evidence="1">
    <location>
        <begin position="99"/>
        <end position="119"/>
    </location>
</feature>
<comment type="caution">
    <text evidence="2">The sequence shown here is derived from an EMBL/GenBank/DDBJ whole genome shotgun (WGS) entry which is preliminary data.</text>
</comment>
<dbReference type="AlphaFoldDB" id="A0A417YIG8"/>
<evidence type="ECO:0000256" key="1">
    <source>
        <dbReference type="SAM" id="Phobius"/>
    </source>
</evidence>
<evidence type="ECO:0008006" key="4">
    <source>
        <dbReference type="Google" id="ProtNLM"/>
    </source>
</evidence>
<dbReference type="InterPro" id="IPR046107">
    <property type="entry name" value="DUF6044"/>
</dbReference>
<dbReference type="EMBL" id="QWEH01000005">
    <property type="protein sequence ID" value="RHW32649.1"/>
    <property type="molecule type" value="Genomic_DNA"/>
</dbReference>
<feature type="transmembrane region" description="Helical" evidence="1">
    <location>
        <begin position="12"/>
        <end position="32"/>
    </location>
</feature>
<accession>A0A417YIG8</accession>
<feature type="transmembrane region" description="Helical" evidence="1">
    <location>
        <begin position="357"/>
        <end position="374"/>
    </location>
</feature>
<feature type="transmembrane region" description="Helical" evidence="1">
    <location>
        <begin position="131"/>
        <end position="159"/>
    </location>
</feature>
<dbReference type="RefSeq" id="WP_095312021.1">
    <property type="nucleotide sequence ID" value="NZ_JAMAWL010000017.1"/>
</dbReference>
<evidence type="ECO:0000313" key="3">
    <source>
        <dbReference type="Proteomes" id="UP000285456"/>
    </source>
</evidence>
<evidence type="ECO:0000313" key="2">
    <source>
        <dbReference type="EMBL" id="RHW32649.1"/>
    </source>
</evidence>
<keyword evidence="3" id="KW-1185">Reference proteome</keyword>
<dbReference type="Pfam" id="PF19510">
    <property type="entry name" value="DUF6044"/>
    <property type="match status" value="1"/>
</dbReference>
<keyword evidence="1" id="KW-0812">Transmembrane</keyword>
<feature type="transmembrane region" description="Helical" evidence="1">
    <location>
        <begin position="379"/>
        <end position="396"/>
    </location>
</feature>
<reference evidence="2 3" key="1">
    <citation type="journal article" date="2007" name="Int. J. Syst. Evol. Microbiol.">
        <title>Oceanobacillus profundus sp. nov., isolated from a deep-sea sediment core.</title>
        <authorList>
            <person name="Kim Y.G."/>
            <person name="Choi D.H."/>
            <person name="Hyun S."/>
            <person name="Cho B.C."/>
        </authorList>
    </citation>
    <scope>NUCLEOTIDE SEQUENCE [LARGE SCALE GENOMIC DNA]</scope>
    <source>
        <strain evidence="2 3">DSM 18246</strain>
    </source>
</reference>
<protein>
    <recommendedName>
        <fullName evidence="4">YkoS</fullName>
    </recommendedName>
</protein>
<dbReference type="OrthoDB" id="2349131at2"/>
<organism evidence="2 3">
    <name type="scientific">Oceanobacillus profundus</name>
    <dbReference type="NCBI Taxonomy" id="372463"/>
    <lineage>
        <taxon>Bacteria</taxon>
        <taxon>Bacillati</taxon>
        <taxon>Bacillota</taxon>
        <taxon>Bacilli</taxon>
        <taxon>Bacillales</taxon>
        <taxon>Bacillaceae</taxon>
        <taxon>Oceanobacillus</taxon>
    </lineage>
</organism>
<keyword evidence="1" id="KW-0472">Membrane</keyword>
<feature type="transmembrane region" description="Helical" evidence="1">
    <location>
        <begin position="283"/>
        <end position="303"/>
    </location>
</feature>